<accession>A0A4Y2QDB8</accession>
<evidence type="ECO:0000256" key="1">
    <source>
        <dbReference type="SAM" id="MobiDB-lite"/>
    </source>
</evidence>
<comment type="caution">
    <text evidence="2">The sequence shown here is derived from an EMBL/GenBank/DDBJ whole genome shotgun (WGS) entry which is preliminary data.</text>
</comment>
<keyword evidence="3" id="KW-1185">Reference proteome</keyword>
<feature type="region of interest" description="Disordered" evidence="1">
    <location>
        <begin position="1"/>
        <end position="24"/>
    </location>
</feature>
<gene>
    <name evidence="2" type="ORF">AVEN_30975_1</name>
</gene>
<evidence type="ECO:0000313" key="3">
    <source>
        <dbReference type="Proteomes" id="UP000499080"/>
    </source>
</evidence>
<protein>
    <submittedName>
        <fullName evidence="2">Uncharacterized protein</fullName>
    </submittedName>
</protein>
<evidence type="ECO:0000313" key="2">
    <source>
        <dbReference type="EMBL" id="GBN62185.1"/>
    </source>
</evidence>
<reference evidence="2 3" key="1">
    <citation type="journal article" date="2019" name="Sci. Rep.">
        <title>Orb-weaving spider Araneus ventricosus genome elucidates the spidroin gene catalogue.</title>
        <authorList>
            <person name="Kono N."/>
            <person name="Nakamura H."/>
            <person name="Ohtoshi R."/>
            <person name="Moran D.A.P."/>
            <person name="Shinohara A."/>
            <person name="Yoshida Y."/>
            <person name="Fujiwara M."/>
            <person name="Mori M."/>
            <person name="Tomita M."/>
            <person name="Arakawa K."/>
        </authorList>
    </citation>
    <scope>NUCLEOTIDE SEQUENCE [LARGE SCALE GENOMIC DNA]</scope>
</reference>
<dbReference type="EMBL" id="BGPR01220885">
    <property type="protein sequence ID" value="GBN62185.1"/>
    <property type="molecule type" value="Genomic_DNA"/>
</dbReference>
<organism evidence="2 3">
    <name type="scientific">Araneus ventricosus</name>
    <name type="common">Orbweaver spider</name>
    <name type="synonym">Epeira ventricosa</name>
    <dbReference type="NCBI Taxonomy" id="182803"/>
    <lineage>
        <taxon>Eukaryota</taxon>
        <taxon>Metazoa</taxon>
        <taxon>Ecdysozoa</taxon>
        <taxon>Arthropoda</taxon>
        <taxon>Chelicerata</taxon>
        <taxon>Arachnida</taxon>
        <taxon>Araneae</taxon>
        <taxon>Araneomorphae</taxon>
        <taxon>Entelegynae</taxon>
        <taxon>Araneoidea</taxon>
        <taxon>Araneidae</taxon>
        <taxon>Araneus</taxon>
    </lineage>
</organism>
<sequence>MPRNKRSRDSTELAGQYENPETFQNSTDIMNQIKQMRTQVEELKSRQIPQAPSQIVPNIAVVFNTLMESPKPLLQRQINPLSVIQITSTNDTANSIQICHGNIMDYASEWLKEVDRISTLAN</sequence>
<dbReference type="Proteomes" id="UP000499080">
    <property type="component" value="Unassembled WGS sequence"/>
</dbReference>
<dbReference type="AlphaFoldDB" id="A0A4Y2QDB8"/>
<proteinExistence type="predicted"/>
<name>A0A4Y2QDB8_ARAVE</name>